<gene>
    <name evidence="7" type="ORF">PsYK624_132450</name>
</gene>
<feature type="coiled-coil region" evidence="4">
    <location>
        <begin position="1"/>
        <end position="28"/>
    </location>
</feature>
<proteinExistence type="predicted"/>
<evidence type="ECO:0000313" key="8">
    <source>
        <dbReference type="Proteomes" id="UP000703269"/>
    </source>
</evidence>
<evidence type="ECO:0000259" key="6">
    <source>
        <dbReference type="Pfam" id="PF08573"/>
    </source>
</evidence>
<keyword evidence="7" id="KW-0255">Endonuclease</keyword>
<evidence type="ECO:0000256" key="1">
    <source>
        <dbReference type="ARBA" id="ARBA00004123"/>
    </source>
</evidence>
<dbReference type="PANTHER" id="PTHR15107">
    <property type="entry name" value="RETINOBLASTOMA BINDING PROTEIN 8"/>
    <property type="match status" value="1"/>
</dbReference>
<keyword evidence="4" id="KW-0175">Coiled coil</keyword>
<dbReference type="GO" id="GO:0005634">
    <property type="term" value="C:nucleus"/>
    <property type="evidence" value="ECO:0007669"/>
    <property type="project" value="UniProtKB-SubCell"/>
</dbReference>
<dbReference type="GO" id="GO:0003684">
    <property type="term" value="F:damaged DNA binding"/>
    <property type="evidence" value="ECO:0007669"/>
    <property type="project" value="TreeGrafter"/>
</dbReference>
<accession>A0A9P3GP80</accession>
<dbReference type="Pfam" id="PF08573">
    <property type="entry name" value="SAE2"/>
    <property type="match status" value="1"/>
</dbReference>
<name>A0A9P3GP80_9APHY</name>
<feature type="region of interest" description="Disordered" evidence="5">
    <location>
        <begin position="252"/>
        <end position="314"/>
    </location>
</feature>
<keyword evidence="7" id="KW-0378">Hydrolase</keyword>
<organism evidence="7 8">
    <name type="scientific">Phanerochaete sordida</name>
    <dbReference type="NCBI Taxonomy" id="48140"/>
    <lineage>
        <taxon>Eukaryota</taxon>
        <taxon>Fungi</taxon>
        <taxon>Dikarya</taxon>
        <taxon>Basidiomycota</taxon>
        <taxon>Agaricomycotina</taxon>
        <taxon>Agaricomycetes</taxon>
        <taxon>Polyporales</taxon>
        <taxon>Phanerochaetaceae</taxon>
        <taxon>Phanerochaete</taxon>
    </lineage>
</organism>
<sequence length="352" mass="39442">MVSLTERVDQLQEENLRLRESLATIQRQLSSLSDASLSSSGTSSKVSSHDVETAVEVLVESYRSLRTDHEEVVARYAADCRKWRRFKQWLLVGVDDKEASTRLPLAKKVGKENVGDEALEAAADLALTSVQEQAVVESASKSLGKRRARESPASPTPTRKARLVVNQVEDADDLETDNAASKPLRRNGRYSHYEQEALSNSASASKINKGEAGFKYEEVVRNKQERRRLHGTDCECCRDYYEAVGPLPARLQAPLWRTPPSSPAKRRPGHSHLANDSSGDEHDVDVQDHKQQISRHRARWEAPKTPPGYWNIGFPDTQEVEAIHKAAAELREQEAKKARRESEARTGSSKRK</sequence>
<dbReference type="OrthoDB" id="5801062at2759"/>
<feature type="compositionally biased region" description="Basic and acidic residues" evidence="5">
    <location>
        <begin position="331"/>
        <end position="344"/>
    </location>
</feature>
<feature type="region of interest" description="Disordered" evidence="5">
    <location>
        <begin position="331"/>
        <end position="352"/>
    </location>
</feature>
<dbReference type="EMBL" id="BPQB01000067">
    <property type="protein sequence ID" value="GJE97035.1"/>
    <property type="molecule type" value="Genomic_DNA"/>
</dbReference>
<dbReference type="GO" id="GO:0004519">
    <property type="term" value="F:endonuclease activity"/>
    <property type="evidence" value="ECO:0007669"/>
    <property type="project" value="UniProtKB-KW"/>
</dbReference>
<comment type="caution">
    <text evidence="7">The sequence shown here is derived from an EMBL/GenBank/DDBJ whole genome shotgun (WGS) entry which is preliminary data.</text>
</comment>
<evidence type="ECO:0000256" key="3">
    <source>
        <dbReference type="ARBA" id="ARBA00023242"/>
    </source>
</evidence>
<keyword evidence="2" id="KW-0227">DNA damage</keyword>
<protein>
    <submittedName>
        <fullName evidence="7">DNA repair protein endonuclease SAE2/CtIP C-terminus-domain-containing protein</fullName>
    </submittedName>
</protein>
<feature type="domain" description="DNA endonuclease activator Ctp1 C-terminal" evidence="6">
    <location>
        <begin position="215"/>
        <end position="319"/>
    </location>
</feature>
<feature type="region of interest" description="Disordered" evidence="5">
    <location>
        <begin position="138"/>
        <end position="189"/>
    </location>
</feature>
<dbReference type="InterPro" id="IPR033316">
    <property type="entry name" value="RBBP8-like"/>
</dbReference>
<feature type="compositionally biased region" description="Basic and acidic residues" evidence="5">
    <location>
        <begin position="279"/>
        <end position="291"/>
    </location>
</feature>
<evidence type="ECO:0000256" key="5">
    <source>
        <dbReference type="SAM" id="MobiDB-lite"/>
    </source>
</evidence>
<evidence type="ECO:0000313" key="7">
    <source>
        <dbReference type="EMBL" id="GJE97035.1"/>
    </source>
</evidence>
<keyword evidence="8" id="KW-1185">Reference proteome</keyword>
<dbReference type="PANTHER" id="PTHR15107:SF0">
    <property type="entry name" value="DNA ENDONUCLEASE ACTIVATOR CTP1 C-TERMINAL DOMAIN-CONTAINING PROTEIN"/>
    <property type="match status" value="1"/>
</dbReference>
<keyword evidence="7" id="KW-0540">Nuclease</keyword>
<dbReference type="Proteomes" id="UP000703269">
    <property type="component" value="Unassembled WGS sequence"/>
</dbReference>
<dbReference type="GO" id="GO:0010792">
    <property type="term" value="P:DNA double-strand break processing involved in repair via single-strand annealing"/>
    <property type="evidence" value="ECO:0007669"/>
    <property type="project" value="TreeGrafter"/>
</dbReference>
<evidence type="ECO:0000256" key="2">
    <source>
        <dbReference type="ARBA" id="ARBA00022763"/>
    </source>
</evidence>
<dbReference type="AlphaFoldDB" id="A0A9P3GP80"/>
<dbReference type="InterPro" id="IPR013882">
    <property type="entry name" value="Ctp1_C"/>
</dbReference>
<comment type="subcellular location">
    <subcellularLocation>
        <location evidence="1">Nucleus</location>
    </subcellularLocation>
</comment>
<keyword evidence="3" id="KW-0539">Nucleus</keyword>
<reference evidence="7 8" key="1">
    <citation type="submission" date="2021-08" db="EMBL/GenBank/DDBJ databases">
        <title>Draft Genome Sequence of Phanerochaete sordida strain YK-624.</title>
        <authorList>
            <person name="Mori T."/>
            <person name="Dohra H."/>
            <person name="Suzuki T."/>
            <person name="Kawagishi H."/>
            <person name="Hirai H."/>
        </authorList>
    </citation>
    <scope>NUCLEOTIDE SEQUENCE [LARGE SCALE GENOMIC DNA]</scope>
    <source>
        <strain evidence="7 8">YK-624</strain>
    </source>
</reference>
<evidence type="ECO:0000256" key="4">
    <source>
        <dbReference type="SAM" id="Coils"/>
    </source>
</evidence>